<sequence>MSELDLYAKYLDLGVKLGRTGEDLATWVEDKVRQDMERNDRLIERERKREEMEMQREERELQKQREEMAFRREEKERESQLELRRMELEAETKKLEIGSRASADVAGPKLSYGAQRPKIPPLHDPSQVDLYLERFERHATAFGWPESEWASCLSYLLQDEALSIFLSLSPAEGSDYQAVKRVLLQRFGCDRNGFRSKFLSVKPQEAEDFGTFINRARRYFDRWVELSGVSTLEGLSYLVCSEIALQACDEDFVAYVKDRSPSDMVALKTVASAYTYGRKTKLLILP</sequence>
<proteinExistence type="predicted"/>
<gene>
    <name evidence="2" type="ORF">PoB_006698400</name>
</gene>
<protein>
    <submittedName>
        <fullName evidence="2">Reverse transcriptase</fullName>
    </submittedName>
</protein>
<dbReference type="GO" id="GO:0003964">
    <property type="term" value="F:RNA-directed DNA polymerase activity"/>
    <property type="evidence" value="ECO:0007669"/>
    <property type="project" value="UniProtKB-KW"/>
</dbReference>
<dbReference type="SUPFAM" id="SSF47353">
    <property type="entry name" value="Retrovirus capsid dimerization domain-like"/>
    <property type="match status" value="1"/>
</dbReference>
<evidence type="ECO:0000313" key="3">
    <source>
        <dbReference type="Proteomes" id="UP000735302"/>
    </source>
</evidence>
<keyword evidence="2" id="KW-0548">Nucleotidyltransferase</keyword>
<dbReference type="InterPro" id="IPR038269">
    <property type="entry name" value="SCAN_sf"/>
</dbReference>
<evidence type="ECO:0000256" key="1">
    <source>
        <dbReference type="SAM" id="MobiDB-lite"/>
    </source>
</evidence>
<dbReference type="PANTHER" id="PTHR46888:SF1">
    <property type="entry name" value="RIBONUCLEASE H"/>
    <property type="match status" value="1"/>
</dbReference>
<keyword evidence="2" id="KW-0695">RNA-directed DNA polymerase</keyword>
<dbReference type="Proteomes" id="UP000735302">
    <property type="component" value="Unassembled WGS sequence"/>
</dbReference>
<evidence type="ECO:0000313" key="2">
    <source>
        <dbReference type="EMBL" id="GFO40479.1"/>
    </source>
</evidence>
<comment type="caution">
    <text evidence="2">The sequence shown here is derived from an EMBL/GenBank/DDBJ whole genome shotgun (WGS) entry which is preliminary data.</text>
</comment>
<dbReference type="Gene3D" id="1.10.4020.10">
    <property type="entry name" value="DNA breaking-rejoining enzymes"/>
    <property type="match status" value="1"/>
</dbReference>
<dbReference type="PANTHER" id="PTHR46888">
    <property type="entry name" value="ZINC KNUCKLE DOMAINCONTAINING PROTEIN-RELATED"/>
    <property type="match status" value="1"/>
</dbReference>
<organism evidence="2 3">
    <name type="scientific">Plakobranchus ocellatus</name>
    <dbReference type="NCBI Taxonomy" id="259542"/>
    <lineage>
        <taxon>Eukaryota</taxon>
        <taxon>Metazoa</taxon>
        <taxon>Spiralia</taxon>
        <taxon>Lophotrochozoa</taxon>
        <taxon>Mollusca</taxon>
        <taxon>Gastropoda</taxon>
        <taxon>Heterobranchia</taxon>
        <taxon>Euthyneura</taxon>
        <taxon>Panpulmonata</taxon>
        <taxon>Sacoglossa</taxon>
        <taxon>Placobranchoidea</taxon>
        <taxon>Plakobranchidae</taxon>
        <taxon>Plakobranchus</taxon>
    </lineage>
</organism>
<keyword evidence="3" id="KW-1185">Reference proteome</keyword>
<accession>A0AAV4D8C4</accession>
<keyword evidence="2" id="KW-0808">Transferase</keyword>
<name>A0AAV4D8C4_9GAST</name>
<reference evidence="2 3" key="1">
    <citation type="journal article" date="2021" name="Elife">
        <title>Chloroplast acquisition without the gene transfer in kleptoplastic sea slugs, Plakobranchus ocellatus.</title>
        <authorList>
            <person name="Maeda T."/>
            <person name="Takahashi S."/>
            <person name="Yoshida T."/>
            <person name="Shimamura S."/>
            <person name="Takaki Y."/>
            <person name="Nagai Y."/>
            <person name="Toyoda A."/>
            <person name="Suzuki Y."/>
            <person name="Arimoto A."/>
            <person name="Ishii H."/>
            <person name="Satoh N."/>
            <person name="Nishiyama T."/>
            <person name="Hasebe M."/>
            <person name="Maruyama T."/>
            <person name="Minagawa J."/>
            <person name="Obokata J."/>
            <person name="Shigenobu S."/>
        </authorList>
    </citation>
    <scope>NUCLEOTIDE SEQUENCE [LARGE SCALE GENOMIC DNA]</scope>
</reference>
<dbReference type="AlphaFoldDB" id="A0AAV4D8C4"/>
<dbReference type="EMBL" id="BLXT01007619">
    <property type="protein sequence ID" value="GFO40479.1"/>
    <property type="molecule type" value="Genomic_DNA"/>
</dbReference>
<feature type="region of interest" description="Disordered" evidence="1">
    <location>
        <begin position="46"/>
        <end position="74"/>
    </location>
</feature>